<evidence type="ECO:0000256" key="7">
    <source>
        <dbReference type="ARBA" id="ARBA00023136"/>
    </source>
</evidence>
<evidence type="ECO:0000259" key="14">
    <source>
        <dbReference type="Pfam" id="PF07715"/>
    </source>
</evidence>
<dbReference type="CDD" id="cd01347">
    <property type="entry name" value="ligand_gated_channel"/>
    <property type="match status" value="1"/>
</dbReference>
<keyword evidence="16" id="KW-1185">Reference proteome</keyword>
<comment type="similarity">
    <text evidence="10 11">Belongs to the TonB-dependent receptor family.</text>
</comment>
<dbReference type="GO" id="GO:0044718">
    <property type="term" value="P:siderophore transmembrane transport"/>
    <property type="evidence" value="ECO:0007669"/>
    <property type="project" value="TreeGrafter"/>
</dbReference>
<dbReference type="GO" id="GO:0015344">
    <property type="term" value="F:siderophore uptake transmembrane transporter activity"/>
    <property type="evidence" value="ECO:0007669"/>
    <property type="project" value="TreeGrafter"/>
</dbReference>
<dbReference type="InterPro" id="IPR012910">
    <property type="entry name" value="Plug_dom"/>
</dbReference>
<evidence type="ECO:0000256" key="8">
    <source>
        <dbReference type="ARBA" id="ARBA00023170"/>
    </source>
</evidence>
<keyword evidence="9 10" id="KW-0998">Cell outer membrane</keyword>
<dbReference type="PANTHER" id="PTHR30069">
    <property type="entry name" value="TONB-DEPENDENT OUTER MEMBRANE RECEPTOR"/>
    <property type="match status" value="1"/>
</dbReference>
<evidence type="ECO:0000313" key="15">
    <source>
        <dbReference type="EMBL" id="RAJ80304.1"/>
    </source>
</evidence>
<evidence type="ECO:0000256" key="12">
    <source>
        <dbReference type="SAM" id="SignalP"/>
    </source>
</evidence>
<evidence type="ECO:0000256" key="10">
    <source>
        <dbReference type="PROSITE-ProRule" id="PRU01360"/>
    </source>
</evidence>
<sequence length="702" mass="79706">MPGNSDPSKMNKYLLTLACIMRAGILFAQTDTCTKQQSLQEIVVTATRNEQQINKVPIPVTVITKQQLQSSGALLLQQILAEQTGLFITSNHGTGVQMQGLEAEYTLILLDGEPLIGRTAGTLDLSRITVSNIERIEIIKGPVSSLYGSDALAGVINIITSNRSDKGSTSITGRYGSNRTYNLDAQTKIPVQKGLLSFGANYLNSEGYTLGENQGSPTVAPYNAITLQSRWQQQWNSKWQSTLSGRFYQQRYTSYFQDTKGPVDDKGREQDANVSWNVKHSPSANFTQVFRLYYSRYATKEDMLYRDDKSTYDASFFTQQYLKPEYQADWQITPKHQLTAGTGYIHETVSATRYDDKMAFNTGYIFLQENWKPTDKWNILVGGRFDMHNQYPSQLSPKLSLSYQFLPQWRVMGSVGRGYRAPDFRQLYLHFNNAAVGYTVLGTKLLSTVIPEMQAQGQIKQLDISLAQMRELDAESSWSYNTGIQGNPWTGTNVRVNFFYNRVNNLIDTRAIAEKTNGQRVYSYINVKSITTCGAEAEISQNLGKYFQLAGGYQYLRTRDNELSDQVKKGQVYTTDPSTRETRALKRSEYFGLFNRSHHTANFKVSYIQPRYGIETYARVLYRSKYGFTDENGNNTPDLKSEFVPGYATVNLSIAKYLLEKRLRVQVTADNLFNYSDYQHIPTMPGRLYALTLGWFFQHGNK</sequence>
<feature type="domain" description="TonB-dependent receptor-like beta-barrel" evidence="13">
    <location>
        <begin position="231"/>
        <end position="672"/>
    </location>
</feature>
<dbReference type="Proteomes" id="UP000249819">
    <property type="component" value="Unassembled WGS sequence"/>
</dbReference>
<dbReference type="Pfam" id="PF00593">
    <property type="entry name" value="TonB_dep_Rec_b-barrel"/>
    <property type="match status" value="1"/>
</dbReference>
<dbReference type="Pfam" id="PF07715">
    <property type="entry name" value="Plug"/>
    <property type="match status" value="1"/>
</dbReference>
<evidence type="ECO:0000256" key="3">
    <source>
        <dbReference type="ARBA" id="ARBA00022452"/>
    </source>
</evidence>
<dbReference type="InterPro" id="IPR036942">
    <property type="entry name" value="Beta-barrel_TonB_sf"/>
</dbReference>
<comment type="subcellular location">
    <subcellularLocation>
        <location evidence="1 10">Cell outer membrane</location>
        <topology evidence="1 10">Multi-pass membrane protein</topology>
    </subcellularLocation>
</comment>
<feature type="signal peptide" evidence="12">
    <location>
        <begin position="1"/>
        <end position="28"/>
    </location>
</feature>
<keyword evidence="8 15" id="KW-0675">Receptor</keyword>
<evidence type="ECO:0000256" key="5">
    <source>
        <dbReference type="ARBA" id="ARBA00022729"/>
    </source>
</evidence>
<keyword evidence="4 10" id="KW-0812">Transmembrane</keyword>
<protein>
    <submittedName>
        <fullName evidence="15">Outer membrane receptor for ferrienterochelin and colicins</fullName>
    </submittedName>
</protein>
<evidence type="ECO:0000256" key="11">
    <source>
        <dbReference type="RuleBase" id="RU003357"/>
    </source>
</evidence>
<keyword evidence="3 10" id="KW-1134">Transmembrane beta strand</keyword>
<evidence type="ECO:0000313" key="16">
    <source>
        <dbReference type="Proteomes" id="UP000249819"/>
    </source>
</evidence>
<gene>
    <name evidence="15" type="ORF">CLV59_105413</name>
</gene>
<evidence type="ECO:0000259" key="13">
    <source>
        <dbReference type="Pfam" id="PF00593"/>
    </source>
</evidence>
<dbReference type="GO" id="GO:0009279">
    <property type="term" value="C:cell outer membrane"/>
    <property type="evidence" value="ECO:0007669"/>
    <property type="project" value="UniProtKB-SubCell"/>
</dbReference>
<evidence type="ECO:0000256" key="4">
    <source>
        <dbReference type="ARBA" id="ARBA00022692"/>
    </source>
</evidence>
<dbReference type="InterPro" id="IPR037066">
    <property type="entry name" value="Plug_dom_sf"/>
</dbReference>
<keyword evidence="7 10" id="KW-0472">Membrane</keyword>
<dbReference type="Gene3D" id="2.40.170.20">
    <property type="entry name" value="TonB-dependent receptor, beta-barrel domain"/>
    <property type="match status" value="1"/>
</dbReference>
<comment type="caution">
    <text evidence="15">The sequence shown here is derived from an EMBL/GenBank/DDBJ whole genome shotgun (WGS) entry which is preliminary data.</text>
</comment>
<dbReference type="PROSITE" id="PS52016">
    <property type="entry name" value="TONB_DEPENDENT_REC_3"/>
    <property type="match status" value="1"/>
</dbReference>
<evidence type="ECO:0000256" key="2">
    <source>
        <dbReference type="ARBA" id="ARBA00022448"/>
    </source>
</evidence>
<feature type="chain" id="PRO_5016331443" evidence="12">
    <location>
        <begin position="29"/>
        <end position="702"/>
    </location>
</feature>
<keyword evidence="6 11" id="KW-0798">TonB box</keyword>
<dbReference type="EMBL" id="QLMA01000005">
    <property type="protein sequence ID" value="RAJ80304.1"/>
    <property type="molecule type" value="Genomic_DNA"/>
</dbReference>
<reference evidence="15 16" key="1">
    <citation type="submission" date="2018-06" db="EMBL/GenBank/DDBJ databases">
        <title>Genomic Encyclopedia of Archaeal and Bacterial Type Strains, Phase II (KMG-II): from individual species to whole genera.</title>
        <authorList>
            <person name="Goeker M."/>
        </authorList>
    </citation>
    <scope>NUCLEOTIDE SEQUENCE [LARGE SCALE GENOMIC DNA]</scope>
    <source>
        <strain evidence="15 16">DSM 29821</strain>
    </source>
</reference>
<dbReference type="InterPro" id="IPR000531">
    <property type="entry name" value="Beta-barrel_TonB"/>
</dbReference>
<proteinExistence type="inferred from homology"/>
<feature type="domain" description="TonB-dependent receptor plug" evidence="14">
    <location>
        <begin position="54"/>
        <end position="155"/>
    </location>
</feature>
<evidence type="ECO:0000256" key="6">
    <source>
        <dbReference type="ARBA" id="ARBA00023077"/>
    </source>
</evidence>
<dbReference type="SUPFAM" id="SSF56935">
    <property type="entry name" value="Porins"/>
    <property type="match status" value="1"/>
</dbReference>
<accession>A0A327VZX1</accession>
<name>A0A327VZX1_9BACT</name>
<organism evidence="15 16">
    <name type="scientific">Chitinophaga dinghuensis</name>
    <dbReference type="NCBI Taxonomy" id="1539050"/>
    <lineage>
        <taxon>Bacteria</taxon>
        <taxon>Pseudomonadati</taxon>
        <taxon>Bacteroidota</taxon>
        <taxon>Chitinophagia</taxon>
        <taxon>Chitinophagales</taxon>
        <taxon>Chitinophagaceae</taxon>
        <taxon>Chitinophaga</taxon>
    </lineage>
</organism>
<dbReference type="AlphaFoldDB" id="A0A327VZX1"/>
<evidence type="ECO:0000256" key="9">
    <source>
        <dbReference type="ARBA" id="ARBA00023237"/>
    </source>
</evidence>
<keyword evidence="5 12" id="KW-0732">Signal</keyword>
<dbReference type="PANTHER" id="PTHR30069:SF29">
    <property type="entry name" value="HEMOGLOBIN AND HEMOGLOBIN-HAPTOGLOBIN-BINDING PROTEIN 1-RELATED"/>
    <property type="match status" value="1"/>
</dbReference>
<dbReference type="Gene3D" id="2.170.130.10">
    <property type="entry name" value="TonB-dependent receptor, plug domain"/>
    <property type="match status" value="1"/>
</dbReference>
<evidence type="ECO:0000256" key="1">
    <source>
        <dbReference type="ARBA" id="ARBA00004571"/>
    </source>
</evidence>
<keyword evidence="2 10" id="KW-0813">Transport</keyword>
<dbReference type="InterPro" id="IPR039426">
    <property type="entry name" value="TonB-dep_rcpt-like"/>
</dbReference>